<dbReference type="OrthoDB" id="535509at2759"/>
<dbReference type="PANTHER" id="PTHR44329">
    <property type="entry name" value="SERINE/THREONINE-PROTEIN KINASE TNNI3K-RELATED"/>
    <property type="match status" value="1"/>
</dbReference>
<dbReference type="GO" id="GO:0004706">
    <property type="term" value="F:JUN kinase kinase kinase activity"/>
    <property type="evidence" value="ECO:0007669"/>
    <property type="project" value="TreeGrafter"/>
</dbReference>
<feature type="region of interest" description="Disordered" evidence="1">
    <location>
        <begin position="347"/>
        <end position="368"/>
    </location>
</feature>
<dbReference type="SMART" id="SM00005">
    <property type="entry name" value="DEATH"/>
    <property type="match status" value="1"/>
</dbReference>
<evidence type="ECO:0000313" key="4">
    <source>
        <dbReference type="EMBL" id="ETE61238.1"/>
    </source>
</evidence>
<organism evidence="4 5">
    <name type="scientific">Ophiophagus hannah</name>
    <name type="common">King cobra</name>
    <name type="synonym">Naja hannah</name>
    <dbReference type="NCBI Taxonomy" id="8665"/>
    <lineage>
        <taxon>Eukaryota</taxon>
        <taxon>Metazoa</taxon>
        <taxon>Chordata</taxon>
        <taxon>Craniata</taxon>
        <taxon>Vertebrata</taxon>
        <taxon>Euteleostomi</taxon>
        <taxon>Lepidosauria</taxon>
        <taxon>Squamata</taxon>
        <taxon>Bifurcata</taxon>
        <taxon>Unidentata</taxon>
        <taxon>Episquamata</taxon>
        <taxon>Toxicofera</taxon>
        <taxon>Serpentes</taxon>
        <taxon>Colubroidea</taxon>
        <taxon>Elapidae</taxon>
        <taxon>Elapinae</taxon>
        <taxon>Ophiophagus</taxon>
    </lineage>
</organism>
<feature type="region of interest" description="Disordered" evidence="1">
    <location>
        <begin position="531"/>
        <end position="551"/>
    </location>
</feature>
<gene>
    <name evidence="4" type="primary">RIPK1</name>
    <name evidence="4" type="ORF">L345_13013</name>
</gene>
<feature type="domain" description="Protein kinase" evidence="2">
    <location>
        <begin position="13"/>
        <end position="373"/>
    </location>
</feature>
<dbReference type="PROSITE" id="PS50017">
    <property type="entry name" value="DEATH_DOMAIN"/>
    <property type="match status" value="1"/>
</dbReference>
<dbReference type="GO" id="GO:0009893">
    <property type="term" value="P:positive regulation of metabolic process"/>
    <property type="evidence" value="ECO:0007669"/>
    <property type="project" value="UniProtKB-ARBA"/>
</dbReference>
<feature type="non-terminal residue" evidence="4">
    <location>
        <position position="1"/>
    </location>
</feature>
<proteinExistence type="predicted"/>
<accession>V8NHW9</accession>
<evidence type="ECO:0000259" key="3">
    <source>
        <dbReference type="PROSITE" id="PS50017"/>
    </source>
</evidence>
<keyword evidence="4" id="KW-0808">Transferase</keyword>
<dbReference type="Gene3D" id="1.10.510.10">
    <property type="entry name" value="Transferase(Phosphotransferase) domain 1"/>
    <property type="match status" value="2"/>
</dbReference>
<dbReference type="Gene3D" id="3.30.200.20">
    <property type="entry name" value="Phosphorylase Kinase, domain 1"/>
    <property type="match status" value="1"/>
</dbReference>
<feature type="region of interest" description="Disordered" evidence="1">
    <location>
        <begin position="419"/>
        <end position="447"/>
    </location>
</feature>
<dbReference type="PANTHER" id="PTHR44329:SF6">
    <property type="entry name" value="RECEPTOR-INTERACTING SERINE_THREONINE-PROTEIN KINASE 1"/>
    <property type="match status" value="1"/>
</dbReference>
<dbReference type="Proteomes" id="UP000018936">
    <property type="component" value="Unassembled WGS sequence"/>
</dbReference>
<feature type="domain" description="Death" evidence="3">
    <location>
        <begin position="611"/>
        <end position="697"/>
    </location>
</feature>
<dbReference type="GO" id="GO:0005524">
    <property type="term" value="F:ATP binding"/>
    <property type="evidence" value="ECO:0007669"/>
    <property type="project" value="InterPro"/>
</dbReference>
<dbReference type="GO" id="GO:0031349">
    <property type="term" value="P:positive regulation of defense response"/>
    <property type="evidence" value="ECO:0007669"/>
    <property type="project" value="UniProtKB-ARBA"/>
</dbReference>
<dbReference type="InterPro" id="IPR011029">
    <property type="entry name" value="DEATH-like_dom_sf"/>
</dbReference>
<dbReference type="InterPro" id="IPR051681">
    <property type="entry name" value="Ser/Thr_Kinases-Pseudokinases"/>
</dbReference>
<protein>
    <submittedName>
        <fullName evidence="4">Receptor-interacting serine/threonine-protein kinase 1</fullName>
    </submittedName>
</protein>
<dbReference type="InterPro" id="IPR008271">
    <property type="entry name" value="Ser/Thr_kinase_AS"/>
</dbReference>
<dbReference type="EMBL" id="AZIM01004070">
    <property type="protein sequence ID" value="ETE61238.1"/>
    <property type="molecule type" value="Genomic_DNA"/>
</dbReference>
<reference evidence="4 5" key="1">
    <citation type="journal article" date="2013" name="Proc. Natl. Acad. Sci. U.S.A.">
        <title>The king cobra genome reveals dynamic gene evolution and adaptation in the snake venom system.</title>
        <authorList>
            <person name="Vonk F.J."/>
            <person name="Casewell N.R."/>
            <person name="Henkel C.V."/>
            <person name="Heimberg A.M."/>
            <person name="Jansen H.J."/>
            <person name="McCleary R.J."/>
            <person name="Kerkkamp H.M."/>
            <person name="Vos R.A."/>
            <person name="Guerreiro I."/>
            <person name="Calvete J.J."/>
            <person name="Wuster W."/>
            <person name="Woods A.E."/>
            <person name="Logan J.M."/>
            <person name="Harrison R.A."/>
            <person name="Castoe T.A."/>
            <person name="de Koning A.P."/>
            <person name="Pollock D.D."/>
            <person name="Yandell M."/>
            <person name="Calderon D."/>
            <person name="Renjifo C."/>
            <person name="Currier R.B."/>
            <person name="Salgado D."/>
            <person name="Pla D."/>
            <person name="Sanz L."/>
            <person name="Hyder A.S."/>
            <person name="Ribeiro J.M."/>
            <person name="Arntzen J.W."/>
            <person name="van den Thillart G.E."/>
            <person name="Boetzer M."/>
            <person name="Pirovano W."/>
            <person name="Dirks R.P."/>
            <person name="Spaink H.P."/>
            <person name="Duboule D."/>
            <person name="McGlinn E."/>
            <person name="Kini R.M."/>
            <person name="Richardson M.K."/>
        </authorList>
    </citation>
    <scope>NUCLEOTIDE SEQUENCE</scope>
    <source>
        <tissue evidence="4">Blood</tissue>
    </source>
</reference>
<dbReference type="SUPFAM" id="SSF56112">
    <property type="entry name" value="Protein kinase-like (PK-like)"/>
    <property type="match status" value="1"/>
</dbReference>
<sequence>MALAGIQMKSEDFLEKSQLNAGGFGTVSLCYHKSHGLVVLKTVYTGPQRTECNTSLLEEGMIMHKLNHDRVVKLLGVILEDGNHSLVIEYLRKGDLMSVVKATSIPLPVKGRFIQEIIEGMLYLTEQGLVHKDLKPENILVDEEFHIKFSEMMFYRGSQATKRGAENHMPPLLRSMTLKGKELGWKREEAIAIADLGVASFKNWSRLTKEETSRQRKIKQNSKCNAGTLSYMAPEHLQDINAIPVEKSDVYSFGIVLWAIFASKEPYENAVNDTQLYYCITKGNRPPVKEVEGSCPNEIIFLMEKINLIYNPYYHENFEEDVEDHVRELKEVFPEPTELVKRMESLQVDAVSEPPSRARSDQPGSLHSSQIFTANNTIDENMFAPYPENEPVESCENAFDPPATLQRKLQDELNYHLYGSRMDKPESPSAAYSAEMQEEERRRRKVSYDPFAKAAAIPQTPEFYQRPQNLQASVSHNNTGTAHSSRPWHSTPSVAVDPNGFLGAGTLHPSRLLSAEDLYGALSATNFNKAPVPESGINSQAKPYNPYHQSVSTETEEPAYYNIYNSTGIQIGSYNYLEIKNQDIRGNSPPATADYCPEEYQKIFASTAIVSDVHLNLVRENLAKKWKHCARKLGFSDPELDEIDHDYERDGLKEKVYQMFQRWLMKEGSKGATVGKLAKALFACGRRDLLNSFIKISQDSGRNNR</sequence>
<dbReference type="GO" id="GO:0043123">
    <property type="term" value="P:positive regulation of canonical NF-kappaB signal transduction"/>
    <property type="evidence" value="ECO:0007669"/>
    <property type="project" value="UniProtKB-ARBA"/>
</dbReference>
<evidence type="ECO:0000313" key="5">
    <source>
        <dbReference type="Proteomes" id="UP000018936"/>
    </source>
</evidence>
<evidence type="ECO:0000259" key="2">
    <source>
        <dbReference type="PROSITE" id="PS50011"/>
    </source>
</evidence>
<dbReference type="AlphaFoldDB" id="V8NHW9"/>
<comment type="caution">
    <text evidence="4">The sequence shown here is derived from an EMBL/GenBank/DDBJ whole genome shotgun (WGS) entry which is preliminary data.</text>
</comment>
<dbReference type="GO" id="GO:0071345">
    <property type="term" value="P:cellular response to cytokine stimulus"/>
    <property type="evidence" value="ECO:0007669"/>
    <property type="project" value="UniProtKB-ARBA"/>
</dbReference>
<dbReference type="SUPFAM" id="SSF47986">
    <property type="entry name" value="DEATH domain"/>
    <property type="match status" value="1"/>
</dbReference>
<dbReference type="Pfam" id="PF00531">
    <property type="entry name" value="Death"/>
    <property type="match status" value="1"/>
</dbReference>
<dbReference type="Pfam" id="PF00069">
    <property type="entry name" value="Pkinase"/>
    <property type="match status" value="1"/>
</dbReference>
<keyword evidence="4" id="KW-0675">Receptor</keyword>
<dbReference type="InterPro" id="IPR000719">
    <property type="entry name" value="Prot_kinase_dom"/>
</dbReference>
<evidence type="ECO:0000256" key="1">
    <source>
        <dbReference type="SAM" id="MobiDB-lite"/>
    </source>
</evidence>
<feature type="compositionally biased region" description="Polar residues" evidence="1">
    <location>
        <begin position="536"/>
        <end position="551"/>
    </location>
</feature>
<dbReference type="PROSITE" id="PS00108">
    <property type="entry name" value="PROTEIN_KINASE_ST"/>
    <property type="match status" value="1"/>
</dbReference>
<dbReference type="InterPro" id="IPR000488">
    <property type="entry name" value="Death_dom"/>
</dbReference>
<name>V8NHW9_OPHHA</name>
<keyword evidence="4" id="KW-0418">Kinase</keyword>
<dbReference type="Gene3D" id="1.10.533.10">
    <property type="entry name" value="Death Domain, Fas"/>
    <property type="match status" value="1"/>
</dbReference>
<dbReference type="Pfam" id="PF07714">
    <property type="entry name" value="PK_Tyr_Ser-Thr"/>
    <property type="match status" value="1"/>
</dbReference>
<dbReference type="InterPro" id="IPR001245">
    <property type="entry name" value="Ser-Thr/Tyr_kinase_cat_dom"/>
</dbReference>
<dbReference type="InterPro" id="IPR011009">
    <property type="entry name" value="Kinase-like_dom_sf"/>
</dbReference>
<keyword evidence="5" id="KW-1185">Reference proteome</keyword>
<dbReference type="PROSITE" id="PS50011">
    <property type="entry name" value="PROTEIN_KINASE_DOM"/>
    <property type="match status" value="1"/>
</dbReference>
<dbReference type="SMART" id="SM00220">
    <property type="entry name" value="S_TKc"/>
    <property type="match status" value="1"/>
</dbReference>